<feature type="compositionally biased region" description="Polar residues" evidence="1">
    <location>
        <begin position="127"/>
        <end position="136"/>
    </location>
</feature>
<keyword evidence="2" id="KW-0238">DNA-binding</keyword>
<evidence type="ECO:0000313" key="2">
    <source>
        <dbReference type="EMBL" id="GBG95215.1"/>
    </source>
</evidence>
<dbReference type="OrthoDB" id="149299at2"/>
<dbReference type="Proteomes" id="UP000286848">
    <property type="component" value="Unassembled WGS sequence"/>
</dbReference>
<comment type="caution">
    <text evidence="2">The sequence shown here is derived from an EMBL/GenBank/DDBJ whole genome shotgun (WGS) entry which is preliminary data.</text>
</comment>
<reference evidence="2 3" key="1">
    <citation type="journal article" date="2019" name="Int. J. Syst. Evol. Microbiol.">
        <title>Lactobacillus salitolerans sp. nov., a novel lactic acid bacterium isolated from spent mushroom substrates.</title>
        <authorList>
            <person name="Tohno M."/>
            <person name="Tanizawa Y."/>
            <person name="Kojima Y."/>
            <person name="Sakamoto M."/>
            <person name="Nakamura Y."/>
            <person name="Ohkuma M."/>
            <person name="Kobayashi H."/>
        </authorList>
    </citation>
    <scope>NUCLEOTIDE SEQUENCE [LARGE SCALE GENOMIC DNA]</scope>
    <source>
        <strain evidence="2 3">YK43</strain>
    </source>
</reference>
<accession>A0A401IUM9</accession>
<feature type="compositionally biased region" description="Low complexity" evidence="1">
    <location>
        <begin position="137"/>
        <end position="151"/>
    </location>
</feature>
<evidence type="ECO:0000256" key="1">
    <source>
        <dbReference type="SAM" id="MobiDB-lite"/>
    </source>
</evidence>
<dbReference type="Pfam" id="PF04404">
    <property type="entry name" value="ERF"/>
    <property type="match status" value="1"/>
</dbReference>
<proteinExistence type="predicted"/>
<protein>
    <submittedName>
        <fullName evidence="2">Single-stranded DNA-binding protein</fullName>
    </submittedName>
</protein>
<gene>
    <name evidence="2" type="ORF">LFYK43_16740</name>
</gene>
<evidence type="ECO:0000313" key="3">
    <source>
        <dbReference type="Proteomes" id="UP000286848"/>
    </source>
</evidence>
<feature type="region of interest" description="Disordered" evidence="1">
    <location>
        <begin position="120"/>
        <end position="151"/>
    </location>
</feature>
<organism evidence="2 3">
    <name type="scientific">Ligilactobacillus salitolerans</name>
    <dbReference type="NCBI Taxonomy" id="1808352"/>
    <lineage>
        <taxon>Bacteria</taxon>
        <taxon>Bacillati</taxon>
        <taxon>Bacillota</taxon>
        <taxon>Bacilli</taxon>
        <taxon>Lactobacillales</taxon>
        <taxon>Lactobacillaceae</taxon>
        <taxon>Ligilactobacillus</taxon>
    </lineage>
</organism>
<dbReference type="InterPro" id="IPR007499">
    <property type="entry name" value="ERF_bacteria_virus"/>
</dbReference>
<name>A0A401IUM9_9LACO</name>
<dbReference type="RefSeq" id="WP_124977323.1">
    <property type="nucleotide sequence ID" value="NZ_BFFP01000028.1"/>
</dbReference>
<dbReference type="AlphaFoldDB" id="A0A401IUM9"/>
<dbReference type="EMBL" id="BFFP01000028">
    <property type="protein sequence ID" value="GBG95215.1"/>
    <property type="molecule type" value="Genomic_DNA"/>
</dbReference>
<dbReference type="GO" id="GO:0003677">
    <property type="term" value="F:DNA binding"/>
    <property type="evidence" value="ECO:0007669"/>
    <property type="project" value="UniProtKB-KW"/>
</dbReference>
<keyword evidence="3" id="KW-1185">Reference proteome</keyword>
<sequence length="214" mass="23791">MHSDEVNEIFNGLMLFRSQLQQPTKDANNPFFKQGYVTLEGVMKSIDQGLKGTGLSYSQVVANDEHGNVGVKTILTHKSGQYLETGLLSLKPEKSNPQGYGSAITYAKRYQLSALFGISSDKDDDGNQASPSNKPHQNYQKQQAPKQQNSPKGRLLEFQKLLKQVAEKLNASTQEVQKSLINITKQKPEYVKASEVGKQDIMITELKNMLQSKG</sequence>